<name>A0ABX8VGM0_9MYCO</name>
<organism evidence="3 4">
    <name type="scientific">Mycolicibacterium pallens</name>
    <dbReference type="NCBI Taxonomy" id="370524"/>
    <lineage>
        <taxon>Bacteria</taxon>
        <taxon>Bacillati</taxon>
        <taxon>Actinomycetota</taxon>
        <taxon>Actinomycetes</taxon>
        <taxon>Mycobacteriales</taxon>
        <taxon>Mycobacteriaceae</taxon>
        <taxon>Mycolicibacterium</taxon>
    </lineage>
</organism>
<dbReference type="SMART" id="SM00347">
    <property type="entry name" value="HTH_MARR"/>
    <property type="match status" value="1"/>
</dbReference>
<proteinExistence type="predicted"/>
<gene>
    <name evidence="3" type="ORF">K0O64_17340</name>
</gene>
<protein>
    <submittedName>
        <fullName evidence="3">MarR family transcriptional regulator</fullName>
    </submittedName>
</protein>
<evidence type="ECO:0000259" key="2">
    <source>
        <dbReference type="SMART" id="SM00347"/>
    </source>
</evidence>
<dbReference type="InterPro" id="IPR000835">
    <property type="entry name" value="HTH_MarR-typ"/>
</dbReference>
<evidence type="ECO:0000313" key="3">
    <source>
        <dbReference type="EMBL" id="QYL14930.1"/>
    </source>
</evidence>
<keyword evidence="4" id="KW-1185">Reference proteome</keyword>
<feature type="compositionally biased region" description="Basic and acidic residues" evidence="1">
    <location>
        <begin position="138"/>
        <end position="148"/>
    </location>
</feature>
<sequence>MGNRNPIKLVGDRPRGDFMLIPNELARDVELSHTARSVVLLLLSHADGYEVSAKSIAAEMGRDRAAISKALDELDARRWLAIRHLPGNRREYLLHVSRRFTEAEHAELTHQPTLAGKTRKGLPENPASTLPENPATKKTKENTNLEDQHVRYVSNADARDTFTSFADMSDEWLKRFGEECA</sequence>
<reference evidence="3 4" key="1">
    <citation type="submission" date="2021-07" db="EMBL/GenBank/DDBJ databases">
        <title>Whole genome sequencing of non-tuberculosis mycobacteria type-strains.</title>
        <authorList>
            <person name="Igarashi Y."/>
            <person name="Osugi A."/>
            <person name="Mitarai S."/>
        </authorList>
    </citation>
    <scope>NUCLEOTIDE SEQUENCE [LARGE SCALE GENOMIC DNA]</scope>
    <source>
        <strain evidence="3 4">JCM 16370</strain>
    </source>
</reference>
<dbReference type="Proteomes" id="UP000825367">
    <property type="component" value="Chromosome"/>
</dbReference>
<dbReference type="EMBL" id="CP080333">
    <property type="protein sequence ID" value="QYL14930.1"/>
    <property type="molecule type" value="Genomic_DNA"/>
</dbReference>
<feature type="region of interest" description="Disordered" evidence="1">
    <location>
        <begin position="114"/>
        <end position="148"/>
    </location>
</feature>
<dbReference type="Pfam" id="PF12802">
    <property type="entry name" value="MarR_2"/>
    <property type="match status" value="1"/>
</dbReference>
<evidence type="ECO:0000256" key="1">
    <source>
        <dbReference type="SAM" id="MobiDB-lite"/>
    </source>
</evidence>
<feature type="domain" description="HTH marR-type" evidence="2">
    <location>
        <begin position="24"/>
        <end position="126"/>
    </location>
</feature>
<evidence type="ECO:0000313" key="4">
    <source>
        <dbReference type="Proteomes" id="UP000825367"/>
    </source>
</evidence>
<dbReference type="RefSeq" id="WP_217353534.1">
    <property type="nucleotide sequence ID" value="NZ_CP080333.1"/>
</dbReference>
<accession>A0ABX8VGM0</accession>